<organism evidence="2 4">
    <name type="scientific">Puccinia coronata f. sp. avenae</name>
    <dbReference type="NCBI Taxonomy" id="200324"/>
    <lineage>
        <taxon>Eukaryota</taxon>
        <taxon>Fungi</taxon>
        <taxon>Dikarya</taxon>
        <taxon>Basidiomycota</taxon>
        <taxon>Pucciniomycotina</taxon>
        <taxon>Pucciniomycetes</taxon>
        <taxon>Pucciniales</taxon>
        <taxon>Pucciniaceae</taxon>
        <taxon>Puccinia</taxon>
    </lineage>
</organism>
<gene>
    <name evidence="3" type="ORF">PCASD_15363</name>
    <name evidence="2" type="ORF">PCASD_23327</name>
</gene>
<feature type="region of interest" description="Disordered" evidence="1">
    <location>
        <begin position="1"/>
        <end position="21"/>
    </location>
</feature>
<protein>
    <submittedName>
        <fullName evidence="2">Uncharacterized protein</fullName>
    </submittedName>
</protein>
<reference evidence="2 4" key="1">
    <citation type="submission" date="2017-11" db="EMBL/GenBank/DDBJ databases">
        <title>De novo assembly and phasing of dikaryotic genomes from two isolates of Puccinia coronata f. sp. avenae, the causal agent of oat crown rust.</title>
        <authorList>
            <person name="Miller M.E."/>
            <person name="Zhang Y."/>
            <person name="Omidvar V."/>
            <person name="Sperschneider J."/>
            <person name="Schwessinger B."/>
            <person name="Raley C."/>
            <person name="Palmer J.M."/>
            <person name="Garnica D."/>
            <person name="Upadhyaya N."/>
            <person name="Rathjen J."/>
            <person name="Taylor J.M."/>
            <person name="Park R.F."/>
            <person name="Dodds P.N."/>
            <person name="Hirsch C.D."/>
            <person name="Kianian S.F."/>
            <person name="Figueroa M."/>
        </authorList>
    </citation>
    <scope>NUCLEOTIDE SEQUENCE [LARGE SCALE GENOMIC DNA]</scope>
    <source>
        <strain evidence="2">12SD80</strain>
    </source>
</reference>
<evidence type="ECO:0000313" key="3">
    <source>
        <dbReference type="EMBL" id="PLW37228.1"/>
    </source>
</evidence>
<accession>A0A2N5S211</accession>
<comment type="caution">
    <text evidence="2">The sequence shown here is derived from an EMBL/GenBank/DDBJ whole genome shotgun (WGS) entry which is preliminary data.</text>
</comment>
<sequence length="56" mass="6075">MTFEGETSEHSMASPYPSGTSISCSNRLAENVLEYSANDTSTKINQPGEFRSLGFP</sequence>
<name>A0A2N5S211_9BASI</name>
<evidence type="ECO:0000313" key="2">
    <source>
        <dbReference type="EMBL" id="PLW07276.1"/>
    </source>
</evidence>
<dbReference type="EMBL" id="PGCI01001143">
    <property type="protein sequence ID" value="PLW07276.1"/>
    <property type="molecule type" value="Genomic_DNA"/>
</dbReference>
<dbReference type="AlphaFoldDB" id="A0A2N5S211"/>
<evidence type="ECO:0000256" key="1">
    <source>
        <dbReference type="SAM" id="MobiDB-lite"/>
    </source>
</evidence>
<evidence type="ECO:0000313" key="4">
    <source>
        <dbReference type="Proteomes" id="UP000235392"/>
    </source>
</evidence>
<dbReference type="Proteomes" id="UP000235392">
    <property type="component" value="Unassembled WGS sequence"/>
</dbReference>
<proteinExistence type="predicted"/>
<dbReference type="EMBL" id="PGCI01000146">
    <property type="protein sequence ID" value="PLW37228.1"/>
    <property type="molecule type" value="Genomic_DNA"/>
</dbReference>
<feature type="region of interest" description="Disordered" evidence="1">
    <location>
        <begin position="37"/>
        <end position="56"/>
    </location>
</feature>